<protein>
    <submittedName>
        <fullName evidence="5">DNA-processing protein DprA</fullName>
    </submittedName>
</protein>
<gene>
    <name evidence="5" type="primary">dprA</name>
    <name evidence="5" type="ORF">QUG98_14055</name>
</gene>
<evidence type="ECO:0000256" key="2">
    <source>
        <dbReference type="SAM" id="MobiDB-lite"/>
    </source>
</evidence>
<evidence type="ECO:0000313" key="6">
    <source>
        <dbReference type="Proteomes" id="UP001235720"/>
    </source>
</evidence>
<dbReference type="InterPro" id="IPR057666">
    <property type="entry name" value="DrpA_SLOG"/>
</dbReference>
<dbReference type="InterPro" id="IPR003488">
    <property type="entry name" value="DprA"/>
</dbReference>
<dbReference type="NCBIfam" id="TIGR00732">
    <property type="entry name" value="dprA"/>
    <property type="match status" value="1"/>
</dbReference>
<dbReference type="EMBL" id="JAUCMM010000011">
    <property type="protein sequence ID" value="MDM7889576.1"/>
    <property type="molecule type" value="Genomic_DNA"/>
</dbReference>
<dbReference type="Gene3D" id="3.40.50.450">
    <property type="match status" value="1"/>
</dbReference>
<accession>A0ABT7TJ83</accession>
<dbReference type="Pfam" id="PF17782">
    <property type="entry name" value="WHD_DprA"/>
    <property type="match status" value="1"/>
</dbReference>
<dbReference type="RefSeq" id="WP_289471158.1">
    <property type="nucleotide sequence ID" value="NZ_JAUCMM010000011.1"/>
</dbReference>
<comment type="similarity">
    <text evidence="1">Belongs to the DprA/Smf family.</text>
</comment>
<feature type="domain" description="DprA winged helix" evidence="4">
    <location>
        <begin position="364"/>
        <end position="414"/>
    </location>
</feature>
<dbReference type="PANTHER" id="PTHR43022">
    <property type="entry name" value="PROTEIN SMF"/>
    <property type="match status" value="1"/>
</dbReference>
<dbReference type="Pfam" id="PF02481">
    <property type="entry name" value="DNA_processg_A"/>
    <property type="match status" value="1"/>
</dbReference>
<feature type="region of interest" description="Disordered" evidence="2">
    <location>
        <begin position="338"/>
        <end position="365"/>
    </location>
</feature>
<feature type="domain" description="Smf/DprA SLOG" evidence="3">
    <location>
        <begin position="124"/>
        <end position="328"/>
    </location>
</feature>
<dbReference type="SUPFAM" id="SSF102405">
    <property type="entry name" value="MCP/YpsA-like"/>
    <property type="match status" value="1"/>
</dbReference>
<name>A0ABT7TJ83_9MICO</name>
<reference evidence="5 6" key="1">
    <citation type="submission" date="2023-06" db="EMBL/GenBank/DDBJ databases">
        <authorList>
            <person name="Feng G."/>
            <person name="Li J."/>
            <person name="Zhu H."/>
        </authorList>
    </citation>
    <scope>NUCLEOTIDE SEQUENCE [LARGE SCALE GENOMIC DNA]</scope>
    <source>
        <strain evidence="5 6">RHCJP20</strain>
    </source>
</reference>
<evidence type="ECO:0000259" key="3">
    <source>
        <dbReference type="Pfam" id="PF02481"/>
    </source>
</evidence>
<sequence length="418" mass="41952">MNGAQDLLGTTATALGRGGGDAVDLVEAAARVAWSTVVEPGDSVAGLLVQALGAERSFALVRAALDDGPEGLLDACTDAAVPGAESPATLAGTVRVALERWGPRLGRVDVLATLDAARAVSARLVVPGTASWPGAVDDLGPHAPVVLWARSGRRGREPALAVVGSRANTVAGAEATAEIASAAADAGCTVVSGGAYGIDATAHRVAVAAGAPTVAVLAGGIDQLYPTGNVELLRNVARQGTLLAESPPGTRPTRWRFLARNRLIAALGAATVVVEAGARSGALNTAHHAAQLGRPVFAVPGAFSSSASVGCHRLVAQGRAQIVVGPGDPVDAVLGAHGRSVRGRSTRHGGEPRSDEPLGGGRQDPEVVRVLDALGRRALGEQEIAVRSGMSTGAVVDALALAELQGLVQHTVGGWARS</sequence>
<organism evidence="5 6">
    <name type="scientific">Curtobacterium subtropicum</name>
    <dbReference type="NCBI Taxonomy" id="3055138"/>
    <lineage>
        <taxon>Bacteria</taxon>
        <taxon>Bacillati</taxon>
        <taxon>Actinomycetota</taxon>
        <taxon>Actinomycetes</taxon>
        <taxon>Micrococcales</taxon>
        <taxon>Microbacteriaceae</taxon>
        <taxon>Curtobacterium</taxon>
    </lineage>
</organism>
<dbReference type="PANTHER" id="PTHR43022:SF1">
    <property type="entry name" value="PROTEIN SMF"/>
    <property type="match status" value="1"/>
</dbReference>
<evidence type="ECO:0000256" key="1">
    <source>
        <dbReference type="ARBA" id="ARBA00006525"/>
    </source>
</evidence>
<comment type="caution">
    <text evidence="5">The sequence shown here is derived from an EMBL/GenBank/DDBJ whole genome shotgun (WGS) entry which is preliminary data.</text>
</comment>
<dbReference type="InterPro" id="IPR036388">
    <property type="entry name" value="WH-like_DNA-bd_sf"/>
</dbReference>
<evidence type="ECO:0000259" key="4">
    <source>
        <dbReference type="Pfam" id="PF17782"/>
    </source>
</evidence>
<proteinExistence type="inferred from homology"/>
<keyword evidence="6" id="KW-1185">Reference proteome</keyword>
<evidence type="ECO:0000313" key="5">
    <source>
        <dbReference type="EMBL" id="MDM7889576.1"/>
    </source>
</evidence>
<dbReference type="InterPro" id="IPR041614">
    <property type="entry name" value="DprA_WH"/>
</dbReference>
<dbReference type="Gene3D" id="1.10.10.10">
    <property type="entry name" value="Winged helix-like DNA-binding domain superfamily/Winged helix DNA-binding domain"/>
    <property type="match status" value="1"/>
</dbReference>
<dbReference type="Proteomes" id="UP001235720">
    <property type="component" value="Unassembled WGS sequence"/>
</dbReference>